<dbReference type="SUPFAM" id="SSF56235">
    <property type="entry name" value="N-terminal nucleophile aminohydrolases (Ntn hydrolases)"/>
    <property type="match status" value="1"/>
</dbReference>
<organism evidence="8 9">
    <name type="scientific">Candidatus Methylomirabilis limnetica</name>
    <dbReference type="NCBI Taxonomy" id="2033718"/>
    <lineage>
        <taxon>Bacteria</taxon>
        <taxon>Candidatus Methylomirabilota</taxon>
        <taxon>Candidatus Methylomirabilia</taxon>
        <taxon>Candidatus Methylomirabilales</taxon>
        <taxon>Candidatus Methylomirabilaceae</taxon>
        <taxon>Candidatus Methylomirabilis</taxon>
    </lineage>
</organism>
<evidence type="ECO:0000256" key="6">
    <source>
        <dbReference type="ARBA" id="ARBA00022962"/>
    </source>
</evidence>
<evidence type="ECO:0000313" key="8">
    <source>
        <dbReference type="EMBL" id="PTL35004.1"/>
    </source>
</evidence>
<dbReference type="InterPro" id="IPR017932">
    <property type="entry name" value="GATase_2_dom"/>
</dbReference>
<dbReference type="AlphaFoldDB" id="A0A2T4TV72"/>
<dbReference type="PROSITE" id="PS51278">
    <property type="entry name" value="GATASE_TYPE_2"/>
    <property type="match status" value="1"/>
</dbReference>
<proteinExistence type="predicted"/>
<dbReference type="EC" id="2.6.1.16" evidence="2"/>
<dbReference type="PANTHER" id="PTHR10937">
    <property type="entry name" value="GLUCOSAMINE--FRUCTOSE-6-PHOSPHATE AMINOTRANSFERASE, ISOMERIZING"/>
    <property type="match status" value="1"/>
</dbReference>
<sequence length="147" mass="16207">MCGIVGDVGTQRAVNILLEGLTRVEYCGYDSAGVAVRGKGQIAVVKKIGRVDTLAKLAAPRTFRATTGIGHTRWPTHGDVTDANTHPHLRSDGTFALIHNGVIENYVGMKRFLIEKGVTFQSETDTEALVNLFDRNVLFELRRYHPK</sequence>
<accession>A0A2T4TV72</accession>
<protein>
    <recommendedName>
        <fullName evidence="3">Glutamine--fructose-6-phosphate aminotransferase [isomerizing]</fullName>
        <ecNumber evidence="2">2.6.1.16</ecNumber>
    </recommendedName>
</protein>
<dbReference type="Gene3D" id="3.60.20.10">
    <property type="entry name" value="Glutamine Phosphoribosylpyrophosphate, subunit 1, domain 1"/>
    <property type="match status" value="1"/>
</dbReference>
<keyword evidence="6" id="KW-0315">Glutamine amidotransferase</keyword>
<comment type="catalytic activity">
    <reaction evidence="1">
        <text>D-fructose 6-phosphate + L-glutamine = D-glucosamine 6-phosphate + L-glutamate</text>
        <dbReference type="Rhea" id="RHEA:13237"/>
        <dbReference type="ChEBI" id="CHEBI:29985"/>
        <dbReference type="ChEBI" id="CHEBI:58359"/>
        <dbReference type="ChEBI" id="CHEBI:58725"/>
        <dbReference type="ChEBI" id="CHEBI:61527"/>
        <dbReference type="EC" id="2.6.1.16"/>
    </reaction>
</comment>
<dbReference type="PANTHER" id="PTHR10937:SF0">
    <property type="entry name" value="GLUTAMINE--FRUCTOSE-6-PHOSPHATE TRANSAMINASE (ISOMERIZING)"/>
    <property type="match status" value="1"/>
</dbReference>
<dbReference type="GO" id="GO:0006002">
    <property type="term" value="P:fructose 6-phosphate metabolic process"/>
    <property type="evidence" value="ECO:0007669"/>
    <property type="project" value="TreeGrafter"/>
</dbReference>
<evidence type="ECO:0000256" key="1">
    <source>
        <dbReference type="ARBA" id="ARBA00001031"/>
    </source>
</evidence>
<evidence type="ECO:0000256" key="4">
    <source>
        <dbReference type="ARBA" id="ARBA00022576"/>
    </source>
</evidence>
<feature type="domain" description="Glutamine amidotransferase type-2" evidence="7">
    <location>
        <begin position="2"/>
        <end position="147"/>
    </location>
</feature>
<dbReference type="GO" id="GO:0006487">
    <property type="term" value="P:protein N-linked glycosylation"/>
    <property type="evidence" value="ECO:0007669"/>
    <property type="project" value="TreeGrafter"/>
</dbReference>
<dbReference type="Proteomes" id="UP000241436">
    <property type="component" value="Unassembled WGS sequence"/>
</dbReference>
<keyword evidence="9" id="KW-1185">Reference proteome</keyword>
<dbReference type="Pfam" id="PF13522">
    <property type="entry name" value="GATase_6"/>
    <property type="match status" value="1"/>
</dbReference>
<keyword evidence="5" id="KW-0808">Transferase</keyword>
<evidence type="ECO:0000313" key="9">
    <source>
        <dbReference type="Proteomes" id="UP000241436"/>
    </source>
</evidence>
<keyword evidence="4" id="KW-0032">Aminotransferase</keyword>
<dbReference type="GO" id="GO:0006047">
    <property type="term" value="P:UDP-N-acetylglucosamine metabolic process"/>
    <property type="evidence" value="ECO:0007669"/>
    <property type="project" value="TreeGrafter"/>
</dbReference>
<dbReference type="RefSeq" id="WP_107563979.1">
    <property type="nucleotide sequence ID" value="NZ_NVQC01000036.1"/>
</dbReference>
<dbReference type="GO" id="GO:0005829">
    <property type="term" value="C:cytosol"/>
    <property type="evidence" value="ECO:0007669"/>
    <property type="project" value="TreeGrafter"/>
</dbReference>
<name>A0A2T4TV72_9BACT</name>
<dbReference type="OrthoDB" id="8887088at2"/>
<reference evidence="8 9" key="1">
    <citation type="submission" date="2017-09" db="EMBL/GenBank/DDBJ databases">
        <title>Bloom of a denitrifying methanotroph, Candidatus Methylomirabilis limnetica, in a deep stratified lake.</title>
        <authorList>
            <person name="Graf J.S."/>
            <person name="Marchant H.K."/>
            <person name="Tienken D."/>
            <person name="Hach P.F."/>
            <person name="Brand A."/>
            <person name="Schubert C.J."/>
            <person name="Kuypers M.M."/>
            <person name="Milucka J."/>
        </authorList>
    </citation>
    <scope>NUCLEOTIDE SEQUENCE [LARGE SCALE GENOMIC DNA]</scope>
    <source>
        <strain evidence="8 9">Zug</strain>
    </source>
</reference>
<reference evidence="9" key="2">
    <citation type="journal article" date="2018" name="Environ. Microbiol.">
        <title>Bloom of a denitrifying methanotroph, 'Candidatus Methylomirabilis limnetica', in a deep stratified lake.</title>
        <authorList>
            <person name="Graf J.S."/>
            <person name="Mayr M.J."/>
            <person name="Marchant H.K."/>
            <person name="Tienken D."/>
            <person name="Hach P.F."/>
            <person name="Brand A."/>
            <person name="Schubert C.J."/>
            <person name="Kuypers M.M."/>
            <person name="Milucka J."/>
        </authorList>
    </citation>
    <scope>NUCLEOTIDE SEQUENCE [LARGE SCALE GENOMIC DNA]</scope>
    <source>
        <strain evidence="9">Zug</strain>
    </source>
</reference>
<evidence type="ECO:0000259" key="7">
    <source>
        <dbReference type="PROSITE" id="PS51278"/>
    </source>
</evidence>
<evidence type="ECO:0000256" key="3">
    <source>
        <dbReference type="ARBA" id="ARBA00016090"/>
    </source>
</evidence>
<dbReference type="GO" id="GO:0004360">
    <property type="term" value="F:glutamine-fructose-6-phosphate transaminase (isomerizing) activity"/>
    <property type="evidence" value="ECO:0007669"/>
    <property type="project" value="UniProtKB-EC"/>
</dbReference>
<dbReference type="InterPro" id="IPR029055">
    <property type="entry name" value="Ntn_hydrolases_N"/>
</dbReference>
<evidence type="ECO:0000256" key="5">
    <source>
        <dbReference type="ARBA" id="ARBA00022679"/>
    </source>
</evidence>
<gene>
    <name evidence="8" type="ORF">CLG94_12360</name>
</gene>
<comment type="caution">
    <text evidence="8">The sequence shown here is derived from an EMBL/GenBank/DDBJ whole genome shotgun (WGS) entry which is preliminary data.</text>
</comment>
<evidence type="ECO:0000256" key="2">
    <source>
        <dbReference type="ARBA" id="ARBA00012916"/>
    </source>
</evidence>
<dbReference type="EMBL" id="NVQC01000036">
    <property type="protein sequence ID" value="PTL35004.1"/>
    <property type="molecule type" value="Genomic_DNA"/>
</dbReference>